<proteinExistence type="predicted"/>
<dbReference type="SUPFAM" id="SSF56801">
    <property type="entry name" value="Acetyl-CoA synthetase-like"/>
    <property type="match status" value="1"/>
</dbReference>
<feature type="domain" description="AMP-dependent synthetase/ligase" evidence="2">
    <location>
        <begin position="2"/>
        <end position="103"/>
    </location>
</feature>
<evidence type="ECO:0000256" key="1">
    <source>
        <dbReference type="SAM" id="MobiDB-lite"/>
    </source>
</evidence>
<dbReference type="GO" id="GO:0044550">
    <property type="term" value="P:secondary metabolite biosynthetic process"/>
    <property type="evidence" value="ECO:0007669"/>
    <property type="project" value="TreeGrafter"/>
</dbReference>
<dbReference type="Proteomes" id="UP000482800">
    <property type="component" value="Unassembled WGS sequence"/>
</dbReference>
<sequence length="171" mass="18356">MRRTPDALAVTHGESRWTYADLDRRAEAIAAALRGLGVRRETTVGVCLDRSPDLIAAFLAVLKAGGAYVPVDPEHPAPRRHDMLAQAGAPVVIAEAEWAPSVPRLDPRSVVDGLDGPVPLPPQGRRTRWRTSCSRPARPGGRRAWRSPTGACSGSSWTPTTSRCPPPTASR</sequence>
<reference evidence="3 4" key="1">
    <citation type="submission" date="2020-03" db="EMBL/GenBank/DDBJ databases">
        <title>Whole genome shotgun sequence of Phytohabitans houttuyneae NBRC 108639.</title>
        <authorList>
            <person name="Komaki H."/>
            <person name="Tamura T."/>
        </authorList>
    </citation>
    <scope>NUCLEOTIDE SEQUENCE [LARGE SCALE GENOMIC DNA]</scope>
    <source>
        <strain evidence="3 4">NBRC 108639</strain>
    </source>
</reference>
<evidence type="ECO:0000259" key="2">
    <source>
        <dbReference type="Pfam" id="PF00501"/>
    </source>
</evidence>
<feature type="compositionally biased region" description="Polar residues" evidence="1">
    <location>
        <begin position="150"/>
        <end position="163"/>
    </location>
</feature>
<evidence type="ECO:0000313" key="4">
    <source>
        <dbReference type="Proteomes" id="UP000482800"/>
    </source>
</evidence>
<dbReference type="GO" id="GO:0031177">
    <property type="term" value="F:phosphopantetheine binding"/>
    <property type="evidence" value="ECO:0007669"/>
    <property type="project" value="TreeGrafter"/>
</dbReference>
<organism evidence="3 4">
    <name type="scientific">Phytohabitans houttuyneae</name>
    <dbReference type="NCBI Taxonomy" id="1076126"/>
    <lineage>
        <taxon>Bacteria</taxon>
        <taxon>Bacillati</taxon>
        <taxon>Actinomycetota</taxon>
        <taxon>Actinomycetes</taxon>
        <taxon>Micromonosporales</taxon>
        <taxon>Micromonosporaceae</taxon>
    </lineage>
</organism>
<feature type="region of interest" description="Disordered" evidence="1">
    <location>
        <begin position="109"/>
        <end position="171"/>
    </location>
</feature>
<dbReference type="AlphaFoldDB" id="A0A6V8KK62"/>
<dbReference type="InterPro" id="IPR000873">
    <property type="entry name" value="AMP-dep_synth/lig_dom"/>
</dbReference>
<name>A0A6V8KK62_9ACTN</name>
<dbReference type="GO" id="GO:0043041">
    <property type="term" value="P:amino acid activation for nonribosomal peptide biosynthetic process"/>
    <property type="evidence" value="ECO:0007669"/>
    <property type="project" value="TreeGrafter"/>
</dbReference>
<reference evidence="3 4" key="2">
    <citation type="submission" date="2020-03" db="EMBL/GenBank/DDBJ databases">
        <authorList>
            <person name="Ichikawa N."/>
            <person name="Kimura A."/>
            <person name="Kitahashi Y."/>
            <person name="Uohara A."/>
        </authorList>
    </citation>
    <scope>NUCLEOTIDE SEQUENCE [LARGE SCALE GENOMIC DNA]</scope>
    <source>
        <strain evidence="3 4">NBRC 108639</strain>
    </source>
</reference>
<evidence type="ECO:0000313" key="3">
    <source>
        <dbReference type="EMBL" id="GFJ81075.1"/>
    </source>
</evidence>
<dbReference type="PANTHER" id="PTHR45527">
    <property type="entry name" value="NONRIBOSOMAL PEPTIDE SYNTHETASE"/>
    <property type="match status" value="1"/>
</dbReference>
<dbReference type="EMBL" id="BLPF01000002">
    <property type="protein sequence ID" value="GFJ81075.1"/>
    <property type="molecule type" value="Genomic_DNA"/>
</dbReference>
<dbReference type="PANTHER" id="PTHR45527:SF1">
    <property type="entry name" value="FATTY ACID SYNTHASE"/>
    <property type="match status" value="1"/>
</dbReference>
<dbReference type="Gene3D" id="3.40.50.980">
    <property type="match status" value="2"/>
</dbReference>
<comment type="caution">
    <text evidence="3">The sequence shown here is derived from an EMBL/GenBank/DDBJ whole genome shotgun (WGS) entry which is preliminary data.</text>
</comment>
<dbReference type="Pfam" id="PF00501">
    <property type="entry name" value="AMP-binding"/>
    <property type="match status" value="1"/>
</dbReference>
<accession>A0A6V8KK62</accession>
<gene>
    <name evidence="3" type="ORF">Phou_052550</name>
</gene>
<keyword evidence="4" id="KW-1185">Reference proteome</keyword>
<dbReference type="GO" id="GO:0005737">
    <property type="term" value="C:cytoplasm"/>
    <property type="evidence" value="ECO:0007669"/>
    <property type="project" value="TreeGrafter"/>
</dbReference>
<protein>
    <recommendedName>
        <fullName evidence="2">AMP-dependent synthetase/ligase domain-containing protein</fullName>
    </recommendedName>
</protein>